<reference evidence="5 6" key="1">
    <citation type="journal article" date="2010" name="Stand. Genomic Sci.">
        <title>Complete genome sequence of Acetohalobium arabaticum type strain (Z-7288).</title>
        <authorList>
            <person name="Sikorski J."/>
            <person name="Lapidus A."/>
            <person name="Chertkov O."/>
            <person name="Lucas S."/>
            <person name="Copeland A."/>
            <person name="Glavina Del Rio T."/>
            <person name="Nolan M."/>
            <person name="Tice H."/>
            <person name="Cheng J.F."/>
            <person name="Han C."/>
            <person name="Brambilla E."/>
            <person name="Pitluck S."/>
            <person name="Liolios K."/>
            <person name="Ivanova N."/>
            <person name="Mavromatis K."/>
            <person name="Mikhailova N."/>
            <person name="Pati A."/>
            <person name="Bruce D."/>
            <person name="Detter C."/>
            <person name="Tapia R."/>
            <person name="Goodwin L."/>
            <person name="Chen A."/>
            <person name="Palaniappan K."/>
            <person name="Land M."/>
            <person name="Hauser L."/>
            <person name="Chang Y.J."/>
            <person name="Jeffries C.D."/>
            <person name="Rohde M."/>
            <person name="Goker M."/>
            <person name="Spring S."/>
            <person name="Woyke T."/>
            <person name="Bristow J."/>
            <person name="Eisen J.A."/>
            <person name="Markowitz V."/>
            <person name="Hugenholtz P."/>
            <person name="Kyrpides N.C."/>
            <person name="Klenk H.P."/>
        </authorList>
    </citation>
    <scope>NUCLEOTIDE SEQUENCE [LARGE SCALE GENOMIC DNA]</scope>
    <source>
        <strain evidence="6">ATCC 49924 / DSM 5501 / Z-7288</strain>
    </source>
</reference>
<dbReference type="CDD" id="cd06464">
    <property type="entry name" value="ACD_sHsps-like"/>
    <property type="match status" value="1"/>
</dbReference>
<dbReference type="STRING" id="574087.Acear_0200"/>
<dbReference type="KEGG" id="aar:Acear_0200"/>
<evidence type="ECO:0000259" key="3">
    <source>
        <dbReference type="PROSITE" id="PS01031"/>
    </source>
</evidence>
<dbReference type="Gene3D" id="2.60.40.790">
    <property type="match status" value="1"/>
</dbReference>
<evidence type="ECO:0000313" key="6">
    <source>
        <dbReference type="Proteomes" id="UP000001661"/>
    </source>
</evidence>
<sequence>MRPTTWNPFSEIKTLRDQMNKFLDETFHSPEGIELQPSVDIFEEGEEIVAKVNIPGIDPEKVEIMISEDTLIVQGEVTEERQMDEEGYHKLERQTGRFKRTISLPFKVEREAASASAEHGVLEIRMPKSEEEIEKITRLEIND</sequence>
<feature type="domain" description="SHSP" evidence="3">
    <location>
        <begin position="30"/>
        <end position="143"/>
    </location>
</feature>
<protein>
    <submittedName>
        <fullName evidence="5">Heat shock protein Hsp20</fullName>
    </submittedName>
</protein>
<dbReference type="HOGENOM" id="CLU_046737_12_3_9"/>
<dbReference type="AlphaFoldDB" id="D9QTI7"/>
<name>D9QTI7_ACEAZ</name>
<gene>
    <name evidence="5" type="ordered locus">Acear_0200</name>
</gene>
<dbReference type="SUPFAM" id="SSF49764">
    <property type="entry name" value="HSP20-like chaperones"/>
    <property type="match status" value="1"/>
</dbReference>
<proteinExistence type="inferred from homology"/>
<dbReference type="EMBL" id="CP002105">
    <property type="protein sequence ID" value="ADL11751.1"/>
    <property type="molecule type" value="Genomic_DNA"/>
</dbReference>
<dbReference type="InterPro" id="IPR002068">
    <property type="entry name" value="A-crystallin/Hsp20_dom"/>
</dbReference>
<dbReference type="eggNOG" id="COG0071">
    <property type="taxonomic scope" value="Bacteria"/>
</dbReference>
<dbReference type="Pfam" id="PF00011">
    <property type="entry name" value="HSP20"/>
    <property type="match status" value="1"/>
</dbReference>
<dbReference type="PROSITE" id="PS51203">
    <property type="entry name" value="CS"/>
    <property type="match status" value="1"/>
</dbReference>
<keyword evidence="6" id="KW-1185">Reference proteome</keyword>
<comment type="similarity">
    <text evidence="1 2">Belongs to the small heat shock protein (HSP20) family.</text>
</comment>
<feature type="domain" description="CS" evidence="4">
    <location>
        <begin position="34"/>
        <end position="140"/>
    </location>
</feature>
<evidence type="ECO:0000256" key="1">
    <source>
        <dbReference type="PROSITE-ProRule" id="PRU00285"/>
    </source>
</evidence>
<dbReference type="Proteomes" id="UP000001661">
    <property type="component" value="Chromosome"/>
</dbReference>
<dbReference type="PROSITE" id="PS01031">
    <property type="entry name" value="SHSP"/>
    <property type="match status" value="1"/>
</dbReference>
<organism evidence="5 6">
    <name type="scientific">Acetohalobium arabaticum (strain ATCC 49924 / DSM 5501 / Z-7288)</name>
    <dbReference type="NCBI Taxonomy" id="574087"/>
    <lineage>
        <taxon>Bacteria</taxon>
        <taxon>Bacillati</taxon>
        <taxon>Bacillota</taxon>
        <taxon>Clostridia</taxon>
        <taxon>Halanaerobiales</taxon>
        <taxon>Halobacteroidaceae</taxon>
        <taxon>Acetohalobium</taxon>
    </lineage>
</organism>
<keyword evidence="5" id="KW-0346">Stress response</keyword>
<dbReference type="InterPro" id="IPR031107">
    <property type="entry name" value="Small_HSP"/>
</dbReference>
<accession>D9QTI7</accession>
<evidence type="ECO:0000256" key="2">
    <source>
        <dbReference type="RuleBase" id="RU003616"/>
    </source>
</evidence>
<evidence type="ECO:0000259" key="4">
    <source>
        <dbReference type="PROSITE" id="PS51203"/>
    </source>
</evidence>
<dbReference type="PANTHER" id="PTHR11527">
    <property type="entry name" value="HEAT-SHOCK PROTEIN 20 FAMILY MEMBER"/>
    <property type="match status" value="1"/>
</dbReference>
<dbReference type="InterPro" id="IPR007052">
    <property type="entry name" value="CS_dom"/>
</dbReference>
<evidence type="ECO:0000313" key="5">
    <source>
        <dbReference type="EMBL" id="ADL11751.1"/>
    </source>
</evidence>
<dbReference type="InterPro" id="IPR008978">
    <property type="entry name" value="HSP20-like_chaperone"/>
</dbReference>